<proteinExistence type="predicted"/>
<evidence type="ECO:0000313" key="1">
    <source>
        <dbReference type="EMBL" id="TFZ81258.1"/>
    </source>
</evidence>
<organism evidence="1 2">
    <name type="scientific">Candidatus Macondimonas diazotrophica</name>
    <dbReference type="NCBI Taxonomy" id="2305248"/>
    <lineage>
        <taxon>Bacteria</taxon>
        <taxon>Pseudomonadati</taxon>
        <taxon>Pseudomonadota</taxon>
        <taxon>Gammaproteobacteria</taxon>
        <taxon>Chromatiales</taxon>
        <taxon>Ectothiorhodospiraceae</taxon>
        <taxon>Candidatus Macondimonas</taxon>
    </lineage>
</organism>
<comment type="caution">
    <text evidence="1">The sequence shown here is derived from an EMBL/GenBank/DDBJ whole genome shotgun (WGS) entry which is preliminary data.</text>
</comment>
<protein>
    <submittedName>
        <fullName evidence="1">Uncharacterized protein</fullName>
    </submittedName>
</protein>
<dbReference type="Proteomes" id="UP000297890">
    <property type="component" value="Unassembled WGS sequence"/>
</dbReference>
<name>A0A4Z0F4P4_9GAMM</name>
<keyword evidence="2" id="KW-1185">Reference proteome</keyword>
<reference evidence="1 2" key="1">
    <citation type="journal article" date="2019" name="ISME J.">
        <title>Candidatus Macondimonas diazotrophica, a novel gammaproteobacterial genus dominating crude-oil-contaminated coastal sediments.</title>
        <authorList>
            <person name="Karthikeyan S."/>
            <person name="Konstantinidis K."/>
        </authorList>
    </citation>
    <scope>NUCLEOTIDE SEQUENCE [LARGE SCALE GENOMIC DNA]</scope>
    <source>
        <strain evidence="1 2">KTK01</strain>
    </source>
</reference>
<sequence>MFKRISFDEFEAAFNRMGRGDQFSPKALRALFDYLEGIENDMHCHIQLDVVALCCEFEEKDPDDCGYEDEEVIRILPESVLVRSIED</sequence>
<dbReference type="RefSeq" id="WP_135282889.1">
    <property type="nucleotide sequence ID" value="NZ_SRIO01000032.1"/>
</dbReference>
<gene>
    <name evidence="1" type="ORF">E4680_13195</name>
</gene>
<dbReference type="AlphaFoldDB" id="A0A4Z0F4P4"/>
<dbReference type="EMBL" id="SRIO01000032">
    <property type="protein sequence ID" value="TFZ81258.1"/>
    <property type="molecule type" value="Genomic_DNA"/>
</dbReference>
<evidence type="ECO:0000313" key="2">
    <source>
        <dbReference type="Proteomes" id="UP000297890"/>
    </source>
</evidence>
<accession>A0A4Z0F4P4</accession>